<keyword evidence="2" id="KW-0547">Nucleotide-binding</keyword>
<evidence type="ECO:0000256" key="8">
    <source>
        <dbReference type="PROSITE-ProRule" id="PRU00169"/>
    </source>
</evidence>
<dbReference type="OrthoDB" id="9803970at2"/>
<dbReference type="PROSITE" id="PS50045">
    <property type="entry name" value="SIGMA54_INTERACT_4"/>
    <property type="match status" value="1"/>
</dbReference>
<dbReference type="InterPro" id="IPR009057">
    <property type="entry name" value="Homeodomain-like_sf"/>
</dbReference>
<dbReference type="InterPro" id="IPR027417">
    <property type="entry name" value="P-loop_NTPase"/>
</dbReference>
<dbReference type="SMART" id="SM00382">
    <property type="entry name" value="AAA"/>
    <property type="match status" value="1"/>
</dbReference>
<dbReference type="InterPro" id="IPR058031">
    <property type="entry name" value="AAA_lid_NorR"/>
</dbReference>
<dbReference type="Gene3D" id="3.40.50.2300">
    <property type="match status" value="1"/>
</dbReference>
<dbReference type="InterPro" id="IPR003593">
    <property type="entry name" value="AAA+_ATPase"/>
</dbReference>
<evidence type="ECO:0000313" key="11">
    <source>
        <dbReference type="EMBL" id="SKC89284.1"/>
    </source>
</evidence>
<accession>A0A1T5MMQ2</accession>
<evidence type="ECO:0000256" key="7">
    <source>
        <dbReference type="ARBA" id="ARBA00024867"/>
    </source>
</evidence>
<dbReference type="GO" id="GO:0043565">
    <property type="term" value="F:sequence-specific DNA binding"/>
    <property type="evidence" value="ECO:0007669"/>
    <property type="project" value="InterPro"/>
</dbReference>
<evidence type="ECO:0000256" key="5">
    <source>
        <dbReference type="ARBA" id="ARBA00023125"/>
    </source>
</evidence>
<dbReference type="InterPro" id="IPR002197">
    <property type="entry name" value="HTH_Fis"/>
</dbReference>
<evidence type="ECO:0000313" key="12">
    <source>
        <dbReference type="Proteomes" id="UP000190285"/>
    </source>
</evidence>
<feature type="domain" description="Sigma-54 factor interaction" evidence="9">
    <location>
        <begin position="141"/>
        <end position="370"/>
    </location>
</feature>
<dbReference type="Proteomes" id="UP000190285">
    <property type="component" value="Unassembled WGS sequence"/>
</dbReference>
<keyword evidence="8" id="KW-0597">Phosphoprotein</keyword>
<dbReference type="STRING" id="36842.SAMN02194393_05000"/>
<dbReference type="Pfam" id="PF00072">
    <property type="entry name" value="Response_reg"/>
    <property type="match status" value="1"/>
</dbReference>
<evidence type="ECO:0000256" key="6">
    <source>
        <dbReference type="ARBA" id="ARBA00023163"/>
    </source>
</evidence>
<dbReference type="InterPro" id="IPR001789">
    <property type="entry name" value="Sig_transdc_resp-reg_receiver"/>
</dbReference>
<dbReference type="SUPFAM" id="SSF52172">
    <property type="entry name" value="CheY-like"/>
    <property type="match status" value="1"/>
</dbReference>
<dbReference type="InterPro" id="IPR025662">
    <property type="entry name" value="Sigma_54_int_dom_ATP-bd_1"/>
</dbReference>
<dbReference type="EMBL" id="FUZT01000019">
    <property type="protein sequence ID" value="SKC89284.1"/>
    <property type="molecule type" value="Genomic_DNA"/>
</dbReference>
<dbReference type="Gene3D" id="1.10.8.60">
    <property type="match status" value="1"/>
</dbReference>
<keyword evidence="6" id="KW-0804">Transcription</keyword>
<evidence type="ECO:0000256" key="4">
    <source>
        <dbReference type="ARBA" id="ARBA00023015"/>
    </source>
</evidence>
<dbReference type="Gene3D" id="3.40.50.300">
    <property type="entry name" value="P-loop containing nucleotide triphosphate hydrolases"/>
    <property type="match status" value="1"/>
</dbReference>
<dbReference type="PROSITE" id="PS00688">
    <property type="entry name" value="SIGMA54_INTERACT_3"/>
    <property type="match status" value="1"/>
</dbReference>
<dbReference type="GO" id="GO:0000160">
    <property type="term" value="P:phosphorelay signal transduction system"/>
    <property type="evidence" value="ECO:0007669"/>
    <property type="project" value="InterPro"/>
</dbReference>
<dbReference type="GO" id="GO:0005524">
    <property type="term" value="F:ATP binding"/>
    <property type="evidence" value="ECO:0007669"/>
    <property type="project" value="UniProtKB-KW"/>
</dbReference>
<keyword evidence="4" id="KW-0805">Transcription regulation</keyword>
<evidence type="ECO:0000259" key="10">
    <source>
        <dbReference type="PROSITE" id="PS50110"/>
    </source>
</evidence>
<dbReference type="FunFam" id="3.40.50.300:FF:000006">
    <property type="entry name" value="DNA-binding transcriptional regulator NtrC"/>
    <property type="match status" value="1"/>
</dbReference>
<evidence type="ECO:0000256" key="1">
    <source>
        <dbReference type="ARBA" id="ARBA00018672"/>
    </source>
</evidence>
<protein>
    <recommendedName>
        <fullName evidence="1">Stage 0 sporulation protein A homolog</fullName>
    </recommendedName>
</protein>
<feature type="domain" description="Response regulatory" evidence="10">
    <location>
        <begin position="7"/>
        <end position="121"/>
    </location>
</feature>
<dbReference type="CDD" id="cd00009">
    <property type="entry name" value="AAA"/>
    <property type="match status" value="1"/>
</dbReference>
<name>A0A1T5MMQ2_9FIRM</name>
<dbReference type="Gene3D" id="1.10.10.60">
    <property type="entry name" value="Homeodomain-like"/>
    <property type="match status" value="1"/>
</dbReference>
<dbReference type="GO" id="GO:0006355">
    <property type="term" value="P:regulation of DNA-templated transcription"/>
    <property type="evidence" value="ECO:0007669"/>
    <property type="project" value="InterPro"/>
</dbReference>
<proteinExistence type="predicted"/>
<dbReference type="SUPFAM" id="SSF52540">
    <property type="entry name" value="P-loop containing nucleoside triphosphate hydrolases"/>
    <property type="match status" value="1"/>
</dbReference>
<dbReference type="Pfam" id="PF00158">
    <property type="entry name" value="Sigma54_activat"/>
    <property type="match status" value="1"/>
</dbReference>
<dbReference type="SMART" id="SM00448">
    <property type="entry name" value="REC"/>
    <property type="match status" value="1"/>
</dbReference>
<keyword evidence="12" id="KW-1185">Reference proteome</keyword>
<comment type="function">
    <text evidence="7">May play the central regulatory role in sporulation. It may be an element of the effector pathway responsible for the activation of sporulation genes in response to nutritional stress. Spo0A may act in concert with spo0H (a sigma factor) to control the expression of some genes that are critical to the sporulation process.</text>
</comment>
<dbReference type="PROSITE" id="PS00676">
    <property type="entry name" value="SIGMA54_INTERACT_2"/>
    <property type="match status" value="1"/>
</dbReference>
<evidence type="ECO:0000259" key="9">
    <source>
        <dbReference type="PROSITE" id="PS50045"/>
    </source>
</evidence>
<gene>
    <name evidence="11" type="ORF">SAMN02194393_05000</name>
</gene>
<dbReference type="PANTHER" id="PTHR32071:SF21">
    <property type="entry name" value="TRANSCRIPTIONAL REGULATORY PROTEIN FLGR"/>
    <property type="match status" value="1"/>
</dbReference>
<organism evidence="11 12">
    <name type="scientific">Maledivibacter halophilus</name>
    <dbReference type="NCBI Taxonomy" id="36842"/>
    <lineage>
        <taxon>Bacteria</taxon>
        <taxon>Bacillati</taxon>
        <taxon>Bacillota</taxon>
        <taxon>Clostridia</taxon>
        <taxon>Peptostreptococcales</taxon>
        <taxon>Caminicellaceae</taxon>
        <taxon>Maledivibacter</taxon>
    </lineage>
</organism>
<keyword evidence="5 11" id="KW-0238">DNA-binding</keyword>
<dbReference type="InterPro" id="IPR002078">
    <property type="entry name" value="Sigma_54_int"/>
</dbReference>
<dbReference type="InterPro" id="IPR025943">
    <property type="entry name" value="Sigma_54_int_dom_ATP-bd_2"/>
</dbReference>
<dbReference type="PANTHER" id="PTHR32071">
    <property type="entry name" value="TRANSCRIPTIONAL REGULATORY PROTEIN"/>
    <property type="match status" value="1"/>
</dbReference>
<dbReference type="SUPFAM" id="SSF46689">
    <property type="entry name" value="Homeodomain-like"/>
    <property type="match status" value="1"/>
</dbReference>
<keyword evidence="3" id="KW-0067">ATP-binding</keyword>
<evidence type="ECO:0000256" key="2">
    <source>
        <dbReference type="ARBA" id="ARBA00022741"/>
    </source>
</evidence>
<sequence length="446" mass="50589">MKPQDYKILIVDDEIEYTVILKKILGLEGFSIQTASSAEEALFKLKLKQYDLVLTDLMMDGMNGIELLEKINIKIPETCVILMTAYATIDNAVEAMKKGADSYFVKGNDPEELVSEVLSLYQSKKRKSTQSGESEQQILIPFSKNKAFIKALEMAKKAARSNVNILLLGESGVGKEVFARYIHHESKRYDKSFVAVNCHALQENILESELFGHCKGAFTGADTNRIGRFELAHEGTLFLDEIADTPLSAQIKLLRVLDLKKIERMGSNASIDVDFRLITATNKNLQPLIDSGEFREDFYYRISSIVLEIPPLRKRPEDIQDLVMDFIERSSKEMGVPTCKVSEDVIEILKNYDFPGNIRELKNIVDRLVVFSDGDIIKPEDLPARFFDAKAAPKTLKEIRQMSEKEYIQKVLNENNNRMGISAGILGITRRQLTNKVKEYNLKNKE</sequence>
<dbReference type="PROSITE" id="PS50110">
    <property type="entry name" value="RESPONSE_REGULATORY"/>
    <property type="match status" value="1"/>
</dbReference>
<feature type="modified residue" description="4-aspartylphosphate" evidence="8">
    <location>
        <position position="56"/>
    </location>
</feature>
<dbReference type="Pfam" id="PF25601">
    <property type="entry name" value="AAA_lid_14"/>
    <property type="match status" value="1"/>
</dbReference>
<dbReference type="Pfam" id="PF02954">
    <property type="entry name" value="HTH_8"/>
    <property type="match status" value="1"/>
</dbReference>
<evidence type="ECO:0000256" key="3">
    <source>
        <dbReference type="ARBA" id="ARBA00022840"/>
    </source>
</evidence>
<dbReference type="InterPro" id="IPR025944">
    <property type="entry name" value="Sigma_54_int_dom_CS"/>
</dbReference>
<dbReference type="InterPro" id="IPR011006">
    <property type="entry name" value="CheY-like_superfamily"/>
</dbReference>
<dbReference type="CDD" id="cd00156">
    <property type="entry name" value="REC"/>
    <property type="match status" value="1"/>
</dbReference>
<dbReference type="PROSITE" id="PS00675">
    <property type="entry name" value="SIGMA54_INTERACT_1"/>
    <property type="match status" value="1"/>
</dbReference>
<dbReference type="AlphaFoldDB" id="A0A1T5MMQ2"/>
<reference evidence="11 12" key="1">
    <citation type="submission" date="2017-02" db="EMBL/GenBank/DDBJ databases">
        <authorList>
            <person name="Peterson S.W."/>
        </authorList>
    </citation>
    <scope>NUCLEOTIDE SEQUENCE [LARGE SCALE GENOMIC DNA]</scope>
    <source>
        <strain evidence="11 12">M1</strain>
    </source>
</reference>
<dbReference type="RefSeq" id="WP_079495595.1">
    <property type="nucleotide sequence ID" value="NZ_FUZT01000019.1"/>
</dbReference>